<keyword evidence="1" id="KW-0472">Membrane</keyword>
<feature type="transmembrane region" description="Helical" evidence="1">
    <location>
        <begin position="208"/>
        <end position="227"/>
    </location>
</feature>
<comment type="caution">
    <text evidence="2">The sequence shown here is derived from an EMBL/GenBank/DDBJ whole genome shotgun (WGS) entry which is preliminary data.</text>
</comment>
<keyword evidence="1" id="KW-1133">Transmembrane helix</keyword>
<gene>
    <name evidence="2" type="ORF">N5A56_004955</name>
</gene>
<evidence type="ECO:0000313" key="3">
    <source>
        <dbReference type="Proteomes" id="UP001151478"/>
    </source>
</evidence>
<proteinExistence type="predicted"/>
<evidence type="ECO:0000313" key="2">
    <source>
        <dbReference type="EMBL" id="MDD7913805.1"/>
    </source>
</evidence>
<accession>A0ABT5S6T9</accession>
<organism evidence="2 3">
    <name type="scientific">Polaribacter ponticola</name>
    <dbReference type="NCBI Taxonomy" id="2978475"/>
    <lineage>
        <taxon>Bacteria</taxon>
        <taxon>Pseudomonadati</taxon>
        <taxon>Bacteroidota</taxon>
        <taxon>Flavobacteriia</taxon>
        <taxon>Flavobacteriales</taxon>
        <taxon>Flavobacteriaceae</taxon>
    </lineage>
</organism>
<protein>
    <submittedName>
        <fullName evidence="2">Uncharacterized protein</fullName>
    </submittedName>
</protein>
<dbReference type="EMBL" id="JAOSLC020000003">
    <property type="protein sequence ID" value="MDD7913805.1"/>
    <property type="molecule type" value="Genomic_DNA"/>
</dbReference>
<keyword evidence="3" id="KW-1185">Reference proteome</keyword>
<evidence type="ECO:0000256" key="1">
    <source>
        <dbReference type="SAM" id="Phobius"/>
    </source>
</evidence>
<name>A0ABT5S6T9_9FLAO</name>
<sequence>MAETIYIVQLSGYGYKNGNVSINKTLEFENLNEYQKFQGSNKLAEISRVISFHYPNVEFDPKKITINTNSRKKSKSKKTIKTATAVAGAFVAGRLSKSKTEKNETVNETLFANELRHLQNISFGNDVEDITNKLDELYFGIKNYKWKYSNDDKNKRIVKQNNQALTKCLNKFKQGLVKLYKQTNEENIRKEYNTKFKKLNRKKGLDKFGLIILGIICFFIIILILWLKEK</sequence>
<dbReference type="RefSeq" id="WP_265724487.1">
    <property type="nucleotide sequence ID" value="NZ_JAOSLC020000003.1"/>
</dbReference>
<reference evidence="2" key="1">
    <citation type="submission" date="2023-02" db="EMBL/GenBank/DDBJ databases">
        <title>Polaribacter ponticola sp. nov., isolated from seawater.</title>
        <authorList>
            <person name="Baek J.H."/>
            <person name="Kim J.M."/>
            <person name="Choi D.G."/>
            <person name="Jeon C.O."/>
        </authorList>
    </citation>
    <scope>NUCLEOTIDE SEQUENCE</scope>
    <source>
        <strain evidence="2">MSW5</strain>
    </source>
</reference>
<dbReference type="Proteomes" id="UP001151478">
    <property type="component" value="Unassembled WGS sequence"/>
</dbReference>
<keyword evidence="1" id="KW-0812">Transmembrane</keyword>